<dbReference type="Pfam" id="PF01695">
    <property type="entry name" value="IstB_IS21"/>
    <property type="match status" value="1"/>
</dbReference>
<dbReference type="NCBIfam" id="NF038214">
    <property type="entry name" value="IS21_help_AAA"/>
    <property type="match status" value="1"/>
</dbReference>
<name>A0A2V2N061_9EURY</name>
<feature type="domain" description="AAA+ ATPase" evidence="4">
    <location>
        <begin position="93"/>
        <end position="228"/>
    </location>
</feature>
<dbReference type="Proteomes" id="UP000245934">
    <property type="component" value="Unassembled WGS sequence"/>
</dbReference>
<evidence type="ECO:0000256" key="3">
    <source>
        <dbReference type="ARBA" id="ARBA00022840"/>
    </source>
</evidence>
<dbReference type="InterPro" id="IPR047661">
    <property type="entry name" value="IstB"/>
</dbReference>
<evidence type="ECO:0000313" key="5">
    <source>
        <dbReference type="EMBL" id="PWR73109.1"/>
    </source>
</evidence>
<dbReference type="AlphaFoldDB" id="A0A2V2N061"/>
<keyword evidence="2" id="KW-0547">Nucleotide-binding</keyword>
<organism evidence="5 6">
    <name type="scientific">Methanospirillum stamsii</name>
    <dbReference type="NCBI Taxonomy" id="1277351"/>
    <lineage>
        <taxon>Archaea</taxon>
        <taxon>Methanobacteriati</taxon>
        <taxon>Methanobacteriota</taxon>
        <taxon>Stenosarchaea group</taxon>
        <taxon>Methanomicrobia</taxon>
        <taxon>Methanomicrobiales</taxon>
        <taxon>Methanospirillaceae</taxon>
        <taxon>Methanospirillum</taxon>
    </lineage>
</organism>
<evidence type="ECO:0000256" key="2">
    <source>
        <dbReference type="ARBA" id="ARBA00022741"/>
    </source>
</evidence>
<dbReference type="PIRSF" id="PIRSF003073">
    <property type="entry name" value="DNAC_TnpB_IstB"/>
    <property type="match status" value="1"/>
</dbReference>
<protein>
    <submittedName>
        <fullName evidence="5">ATP-binding protein</fullName>
    </submittedName>
</protein>
<dbReference type="SMART" id="SM00382">
    <property type="entry name" value="AAA"/>
    <property type="match status" value="1"/>
</dbReference>
<dbReference type="RefSeq" id="WP_109941269.1">
    <property type="nucleotide sequence ID" value="NZ_CP176366.1"/>
</dbReference>
<evidence type="ECO:0000256" key="1">
    <source>
        <dbReference type="ARBA" id="ARBA00008059"/>
    </source>
</evidence>
<evidence type="ECO:0000313" key="6">
    <source>
        <dbReference type="Proteomes" id="UP000245934"/>
    </source>
</evidence>
<dbReference type="GO" id="GO:0006260">
    <property type="term" value="P:DNA replication"/>
    <property type="evidence" value="ECO:0007669"/>
    <property type="project" value="TreeGrafter"/>
</dbReference>
<dbReference type="EMBL" id="QGMZ01000022">
    <property type="protein sequence ID" value="PWR73109.1"/>
    <property type="molecule type" value="Genomic_DNA"/>
</dbReference>
<dbReference type="PANTHER" id="PTHR30050">
    <property type="entry name" value="CHROMOSOMAL REPLICATION INITIATOR PROTEIN DNAA"/>
    <property type="match status" value="1"/>
</dbReference>
<dbReference type="InterPro" id="IPR002611">
    <property type="entry name" value="IstB_ATP-bd"/>
</dbReference>
<keyword evidence="3 5" id="KW-0067">ATP-binding</keyword>
<evidence type="ECO:0000259" key="4">
    <source>
        <dbReference type="SMART" id="SM00382"/>
    </source>
</evidence>
<reference evidence="5 6" key="1">
    <citation type="submission" date="2018-05" db="EMBL/GenBank/DDBJ databases">
        <title>Draft genome of Methanospirillum stamsii Pt1.</title>
        <authorList>
            <person name="Dueholm M.S."/>
            <person name="Nielsen P.H."/>
            <person name="Bakmann L.F."/>
            <person name="Otzen D.E."/>
        </authorList>
    </citation>
    <scope>NUCLEOTIDE SEQUENCE [LARGE SCALE GENOMIC DNA]</scope>
    <source>
        <strain evidence="5 6">Pt1</strain>
    </source>
</reference>
<sequence length="239" mass="27243">MIHELEEMCKQLHIAGVYQSVQEQCGSDPEIISVLMKACQFELNIRMTNRHIRTIKQAGFPTQKRFEELSVQDLPDDGRMFLPDLKSLDFIQETKNVVFIGNSGTGKTHLAIATGVCACEHNFKVNFKTAAGLVNELLEAKKAGRFTLLMRQLKRIDLLILDELGYITFDLEGTELLFQILAARYEVLSTVITTNLPFSEWIKVFHDKTLTVALLDRITHQAMIVNMNGHSYRRRAKNT</sequence>
<dbReference type="PANTHER" id="PTHR30050:SF4">
    <property type="entry name" value="ATP-BINDING PROTEIN RV3427C IN INSERTION SEQUENCE-RELATED"/>
    <property type="match status" value="1"/>
</dbReference>
<comment type="similarity">
    <text evidence="1">Belongs to the IS21/IS1162 putative ATP-binding protein family.</text>
</comment>
<dbReference type="InterPro" id="IPR028350">
    <property type="entry name" value="DNAC/IstB-like"/>
</dbReference>
<comment type="caution">
    <text evidence="5">The sequence shown here is derived from an EMBL/GenBank/DDBJ whole genome shotgun (WGS) entry which is preliminary data.</text>
</comment>
<dbReference type="CDD" id="cd00009">
    <property type="entry name" value="AAA"/>
    <property type="match status" value="1"/>
</dbReference>
<accession>A0A2V2N061</accession>
<dbReference type="OrthoDB" id="133089at2157"/>
<dbReference type="InterPro" id="IPR027417">
    <property type="entry name" value="P-loop_NTPase"/>
</dbReference>
<proteinExistence type="inferred from homology"/>
<dbReference type="GeneID" id="97610922"/>
<dbReference type="GO" id="GO:0005524">
    <property type="term" value="F:ATP binding"/>
    <property type="evidence" value="ECO:0007669"/>
    <property type="project" value="UniProtKB-KW"/>
</dbReference>
<dbReference type="Gene3D" id="3.40.50.300">
    <property type="entry name" value="P-loop containing nucleotide triphosphate hydrolases"/>
    <property type="match status" value="1"/>
</dbReference>
<keyword evidence="6" id="KW-1185">Reference proteome</keyword>
<gene>
    <name evidence="5" type="ORF">DLD82_11500</name>
</gene>
<dbReference type="InterPro" id="IPR003593">
    <property type="entry name" value="AAA+_ATPase"/>
</dbReference>
<dbReference type="SUPFAM" id="SSF52540">
    <property type="entry name" value="P-loop containing nucleoside triphosphate hydrolases"/>
    <property type="match status" value="1"/>
</dbReference>